<protein>
    <recommendedName>
        <fullName evidence="4">Peptidase C39 domain-containing protein</fullName>
    </recommendedName>
</protein>
<dbReference type="AlphaFoldDB" id="A0A081KG20"/>
<reference evidence="2 3" key="1">
    <citation type="submission" date="2014-06" db="EMBL/GenBank/DDBJ databases">
        <title>Whole Genome Sequences of Three Symbiotic Endozoicomonas Bacteria.</title>
        <authorList>
            <person name="Neave M.J."/>
            <person name="Apprill A."/>
            <person name="Voolstra C.R."/>
        </authorList>
    </citation>
    <scope>NUCLEOTIDE SEQUENCE [LARGE SCALE GENOMIC DNA]</scope>
    <source>
        <strain evidence="2 3">DSM 22380</strain>
    </source>
</reference>
<organism evidence="2 3">
    <name type="scientific">Endozoicomonas elysicola</name>
    <dbReference type="NCBI Taxonomy" id="305900"/>
    <lineage>
        <taxon>Bacteria</taxon>
        <taxon>Pseudomonadati</taxon>
        <taxon>Pseudomonadota</taxon>
        <taxon>Gammaproteobacteria</taxon>
        <taxon>Oceanospirillales</taxon>
        <taxon>Endozoicomonadaceae</taxon>
        <taxon>Endozoicomonas</taxon>
    </lineage>
</organism>
<gene>
    <name evidence="2" type="ORF">GV64_22400</name>
</gene>
<dbReference type="EMBL" id="JOJP01000001">
    <property type="protein sequence ID" value="KEI73096.1"/>
    <property type="molecule type" value="Genomic_DNA"/>
</dbReference>
<proteinExistence type="predicted"/>
<evidence type="ECO:0000313" key="2">
    <source>
        <dbReference type="EMBL" id="KEI73096.1"/>
    </source>
</evidence>
<evidence type="ECO:0000256" key="1">
    <source>
        <dbReference type="SAM" id="MobiDB-lite"/>
    </source>
</evidence>
<evidence type="ECO:0008006" key="4">
    <source>
        <dbReference type="Google" id="ProtNLM"/>
    </source>
</evidence>
<evidence type="ECO:0000313" key="3">
    <source>
        <dbReference type="Proteomes" id="UP000027997"/>
    </source>
</evidence>
<keyword evidence="3" id="KW-1185">Reference proteome</keyword>
<dbReference type="eggNOG" id="ENOG502ZTX1">
    <property type="taxonomic scope" value="Bacteria"/>
</dbReference>
<feature type="region of interest" description="Disordered" evidence="1">
    <location>
        <begin position="1"/>
        <end position="94"/>
    </location>
</feature>
<dbReference type="Proteomes" id="UP000027997">
    <property type="component" value="Unassembled WGS sequence"/>
</dbReference>
<accession>A0A081KG20</accession>
<comment type="caution">
    <text evidence="2">The sequence shown here is derived from an EMBL/GenBank/DDBJ whole genome shotgun (WGS) entry which is preliminary data.</text>
</comment>
<sequence length="385" mass="43688">MEPSTSRQVEFVNQHKEQYPKEISPTKKQFSSQKAGVHKVRLTDSSGLLPDRAVNPSSGIPQEQFRPLGLRRGTTHTISDVPLPIEGSGSSEDDERQKISDYFEAKLLALVGLPVSEYPRQYPPIGVTTQFISRTKKTNEKFINLHNQLRQYFAKDLCSTEMDCYREKNNIPTSYNKSSFPPSLKLEADVHFIFRHHPALCRLSFSSPYPYILLFSDENVYQMHLFIPENKITVKDVKIFYSQNNKPVIQQRNIYPESSAAAVAAMLAHERGKTINVDRLCSGSAYNSAGMSEELRVYGLDCRDNKFSSPPALSQLSQAIQSHGSAAVLLKYEDIHCIWVLVDNIDLTSGKVRCRNPYNCEELDVKQQAFCDKWIPEEGFVQLKA</sequence>
<name>A0A081KG20_9GAMM</name>